<keyword evidence="2" id="KW-1185">Reference proteome</keyword>
<protein>
    <submittedName>
        <fullName evidence="1">Uncharacterized protein</fullName>
    </submittedName>
</protein>
<organism evidence="1 2">
    <name type="scientific">Scleroderma citrinum Foug A</name>
    <dbReference type="NCBI Taxonomy" id="1036808"/>
    <lineage>
        <taxon>Eukaryota</taxon>
        <taxon>Fungi</taxon>
        <taxon>Dikarya</taxon>
        <taxon>Basidiomycota</taxon>
        <taxon>Agaricomycotina</taxon>
        <taxon>Agaricomycetes</taxon>
        <taxon>Agaricomycetidae</taxon>
        <taxon>Boletales</taxon>
        <taxon>Sclerodermatineae</taxon>
        <taxon>Sclerodermataceae</taxon>
        <taxon>Scleroderma</taxon>
    </lineage>
</organism>
<dbReference type="Proteomes" id="UP000053989">
    <property type="component" value="Unassembled WGS sequence"/>
</dbReference>
<name>A0A0C2YND4_9AGAM</name>
<accession>A0A0C2YND4</accession>
<dbReference type="InParanoid" id="A0A0C2YND4"/>
<gene>
    <name evidence="1" type="ORF">SCLCIDRAFT_1224698</name>
</gene>
<proteinExistence type="predicted"/>
<evidence type="ECO:0000313" key="2">
    <source>
        <dbReference type="Proteomes" id="UP000053989"/>
    </source>
</evidence>
<dbReference type="EMBL" id="KN822272">
    <property type="protein sequence ID" value="KIM51258.1"/>
    <property type="molecule type" value="Genomic_DNA"/>
</dbReference>
<reference evidence="2" key="2">
    <citation type="submission" date="2015-01" db="EMBL/GenBank/DDBJ databases">
        <title>Evolutionary Origins and Diversification of the Mycorrhizal Mutualists.</title>
        <authorList>
            <consortium name="DOE Joint Genome Institute"/>
            <consortium name="Mycorrhizal Genomics Consortium"/>
            <person name="Kohler A."/>
            <person name="Kuo A."/>
            <person name="Nagy L.G."/>
            <person name="Floudas D."/>
            <person name="Copeland A."/>
            <person name="Barry K.W."/>
            <person name="Cichocki N."/>
            <person name="Veneault-Fourrey C."/>
            <person name="LaButti K."/>
            <person name="Lindquist E.A."/>
            <person name="Lipzen A."/>
            <person name="Lundell T."/>
            <person name="Morin E."/>
            <person name="Murat C."/>
            <person name="Riley R."/>
            <person name="Ohm R."/>
            <person name="Sun H."/>
            <person name="Tunlid A."/>
            <person name="Henrissat B."/>
            <person name="Grigoriev I.V."/>
            <person name="Hibbett D.S."/>
            <person name="Martin F."/>
        </authorList>
    </citation>
    <scope>NUCLEOTIDE SEQUENCE [LARGE SCALE GENOMIC DNA]</scope>
    <source>
        <strain evidence="2">Foug A</strain>
    </source>
</reference>
<reference evidence="1 2" key="1">
    <citation type="submission" date="2014-04" db="EMBL/GenBank/DDBJ databases">
        <authorList>
            <consortium name="DOE Joint Genome Institute"/>
            <person name="Kuo A."/>
            <person name="Kohler A."/>
            <person name="Nagy L.G."/>
            <person name="Floudas D."/>
            <person name="Copeland A."/>
            <person name="Barry K.W."/>
            <person name="Cichocki N."/>
            <person name="Veneault-Fourrey C."/>
            <person name="LaButti K."/>
            <person name="Lindquist E.A."/>
            <person name="Lipzen A."/>
            <person name="Lundell T."/>
            <person name="Morin E."/>
            <person name="Murat C."/>
            <person name="Sun H."/>
            <person name="Tunlid A."/>
            <person name="Henrissat B."/>
            <person name="Grigoriev I.V."/>
            <person name="Hibbett D.S."/>
            <person name="Martin F."/>
            <person name="Nordberg H.P."/>
            <person name="Cantor M.N."/>
            <person name="Hua S.X."/>
        </authorList>
    </citation>
    <scope>NUCLEOTIDE SEQUENCE [LARGE SCALE GENOMIC DNA]</scope>
    <source>
        <strain evidence="1 2">Foug A</strain>
    </source>
</reference>
<sequence>MAEDDHVYQRWDCRLEILGETSMMGWVPWYIDRWCVDFEECFDRVNSFRTVVSGLSGSLTYSRICFVLPSFACLIARPRRQFLPVFTTGVQRQR</sequence>
<dbReference type="AlphaFoldDB" id="A0A0C2YND4"/>
<dbReference type="HOGENOM" id="CLU_2387470_0_0_1"/>
<evidence type="ECO:0000313" key="1">
    <source>
        <dbReference type="EMBL" id="KIM51258.1"/>
    </source>
</evidence>